<dbReference type="Proteomes" id="UP000197138">
    <property type="component" value="Unassembled WGS sequence"/>
</dbReference>
<dbReference type="AlphaFoldDB" id="A0A218WEU2"/>
<feature type="region of interest" description="Disordered" evidence="1">
    <location>
        <begin position="86"/>
        <end position="105"/>
    </location>
</feature>
<evidence type="ECO:0000313" key="2">
    <source>
        <dbReference type="EMBL" id="OWM71063.1"/>
    </source>
</evidence>
<sequence length="105" mass="11775">MFSTLAVVAVVQSVVTDTSWPMTQCHQVQMIFLMVLFIGNCQHSRDRIADRFTFYPLASFKNQWNRNQQEIIGPGRHCVDLQQASATGLKHQDGGPPTITKVGNN</sequence>
<dbReference type="EMBL" id="MTKT01004486">
    <property type="protein sequence ID" value="OWM71063.1"/>
    <property type="molecule type" value="Genomic_DNA"/>
</dbReference>
<comment type="caution">
    <text evidence="2">The sequence shown here is derived from an EMBL/GenBank/DDBJ whole genome shotgun (WGS) entry which is preliminary data.</text>
</comment>
<name>A0A218WEU2_PUNGR</name>
<accession>A0A218WEU2</accession>
<reference evidence="3" key="1">
    <citation type="journal article" date="2017" name="Plant J.">
        <title>The pomegranate (Punica granatum L.) genome and the genomics of punicalagin biosynthesis.</title>
        <authorList>
            <person name="Qin G."/>
            <person name="Xu C."/>
            <person name="Ming R."/>
            <person name="Tang H."/>
            <person name="Guyot R."/>
            <person name="Kramer E.M."/>
            <person name="Hu Y."/>
            <person name="Yi X."/>
            <person name="Qi Y."/>
            <person name="Xu X."/>
            <person name="Gao Z."/>
            <person name="Pan H."/>
            <person name="Jian J."/>
            <person name="Tian Y."/>
            <person name="Yue Z."/>
            <person name="Xu Y."/>
        </authorList>
    </citation>
    <scope>NUCLEOTIDE SEQUENCE [LARGE SCALE GENOMIC DNA]</scope>
    <source>
        <strain evidence="3">cv. Dabenzi</strain>
    </source>
</reference>
<evidence type="ECO:0000256" key="1">
    <source>
        <dbReference type="SAM" id="MobiDB-lite"/>
    </source>
</evidence>
<organism evidence="2 3">
    <name type="scientific">Punica granatum</name>
    <name type="common">Pomegranate</name>
    <dbReference type="NCBI Taxonomy" id="22663"/>
    <lineage>
        <taxon>Eukaryota</taxon>
        <taxon>Viridiplantae</taxon>
        <taxon>Streptophyta</taxon>
        <taxon>Embryophyta</taxon>
        <taxon>Tracheophyta</taxon>
        <taxon>Spermatophyta</taxon>
        <taxon>Magnoliopsida</taxon>
        <taxon>eudicotyledons</taxon>
        <taxon>Gunneridae</taxon>
        <taxon>Pentapetalae</taxon>
        <taxon>rosids</taxon>
        <taxon>malvids</taxon>
        <taxon>Myrtales</taxon>
        <taxon>Lythraceae</taxon>
        <taxon>Punica</taxon>
    </lineage>
</organism>
<gene>
    <name evidence="2" type="ORF">CDL15_Pgr011190</name>
</gene>
<proteinExistence type="predicted"/>
<protein>
    <submittedName>
        <fullName evidence="2">Uncharacterized protein</fullName>
    </submittedName>
</protein>
<evidence type="ECO:0000313" key="3">
    <source>
        <dbReference type="Proteomes" id="UP000197138"/>
    </source>
</evidence>